<evidence type="ECO:0000256" key="1">
    <source>
        <dbReference type="SAM" id="MobiDB-lite"/>
    </source>
</evidence>
<name>A0A9P5P0S1_GYMJU</name>
<feature type="region of interest" description="Disordered" evidence="1">
    <location>
        <begin position="414"/>
        <end position="435"/>
    </location>
</feature>
<feature type="region of interest" description="Disordered" evidence="1">
    <location>
        <begin position="1"/>
        <end position="61"/>
    </location>
</feature>
<gene>
    <name evidence="2" type="ORF">CPB84DRAFT_1670858</name>
</gene>
<feature type="compositionally biased region" description="Polar residues" evidence="1">
    <location>
        <begin position="112"/>
        <end position="123"/>
    </location>
</feature>
<feature type="compositionally biased region" description="Polar residues" evidence="1">
    <location>
        <begin position="29"/>
        <end position="38"/>
    </location>
</feature>
<organism evidence="2 3">
    <name type="scientific">Gymnopilus junonius</name>
    <name type="common">Spectacular rustgill mushroom</name>
    <name type="synonym">Gymnopilus spectabilis subsp. junonius</name>
    <dbReference type="NCBI Taxonomy" id="109634"/>
    <lineage>
        <taxon>Eukaryota</taxon>
        <taxon>Fungi</taxon>
        <taxon>Dikarya</taxon>
        <taxon>Basidiomycota</taxon>
        <taxon>Agaricomycotina</taxon>
        <taxon>Agaricomycetes</taxon>
        <taxon>Agaricomycetidae</taxon>
        <taxon>Agaricales</taxon>
        <taxon>Agaricineae</taxon>
        <taxon>Hymenogastraceae</taxon>
        <taxon>Gymnopilus</taxon>
    </lineage>
</organism>
<dbReference type="AlphaFoldDB" id="A0A9P5P0S1"/>
<dbReference type="EMBL" id="JADNYJ010000002">
    <property type="protein sequence ID" value="KAF8912874.1"/>
    <property type="molecule type" value="Genomic_DNA"/>
</dbReference>
<dbReference type="OrthoDB" id="433924at2759"/>
<feature type="region of interest" description="Disordered" evidence="1">
    <location>
        <begin position="97"/>
        <end position="174"/>
    </location>
</feature>
<feature type="compositionally biased region" description="Polar residues" evidence="1">
    <location>
        <begin position="156"/>
        <end position="174"/>
    </location>
</feature>
<sequence length="780" mass="86669">SPHSPTSLFSEPSSPEMALASAVGPKAQLSITPSNKPNNKFPPTPSVPPIQIRSRSTNPQAKLAMPSALVASGGGIPTKQRLAHGALALTSLKAVGAGATKPKPRPSLPLPTRTQSNPLSNLSFKKRNPPTPQISIPGGNNSSRPDISHVSPFRSPVQTEQTLTPIDSPSIQSPQATVGIAPMEQSLSFARHPVRQEVMSLVAASPTENITEAENFLQSIMPPMYVLRYSHLVCSPATEEAMEIVPPKSIHAKAPPPGRIPKIWKWFGPLQFTSHKTPICNVRIHSLTKDQAQALRFSVAFQEVERIKADCFYDISDIHTNLSIFRTPPQLGLLGHSEQKDIEPFVILIRYMEMNQKVFITPVKLDDNVIGQTLFFPYSCRFRVIGMDLPVELSQQGNLVVAILPYTLSQAQLGREPSPLKPPGHKPSRKVAPLKTRKPTLPQEDWSLALRTQPMYHQGLETLGFTPQFYKYLAEWKRTYSIWSEARKDSKRVGVEISTLKAVLNRTSHFVQLTAEFRLIFVHIGSLRTFHKLPGLHDRRSKSTYTQFYVFGTHPDLPSSSSKIREIYPWGGIVTFTPFAMCADPRGVLHKIRQISKHPQWACYILPSALGLLAKLECGNEDPLKVFERGGLMMNTILQAIEDGEIAMLQAPPENLTSTNMSNSHSSWLSKYFSLVPPRKRDALIAGIRAFLANDRLSKSSDRATTMGGEIINDMLYMHRQPMIMNNYRRFVVIDSGAMSSDIVHSANSQGLEWITASTFDFKDDFYPKQTVGLQVKSSS</sequence>
<dbReference type="Proteomes" id="UP000724874">
    <property type="component" value="Unassembled WGS sequence"/>
</dbReference>
<evidence type="ECO:0000313" key="2">
    <source>
        <dbReference type="EMBL" id="KAF8912874.1"/>
    </source>
</evidence>
<reference evidence="2" key="1">
    <citation type="submission" date="2020-11" db="EMBL/GenBank/DDBJ databases">
        <authorList>
            <consortium name="DOE Joint Genome Institute"/>
            <person name="Ahrendt S."/>
            <person name="Riley R."/>
            <person name="Andreopoulos W."/>
            <person name="LaButti K."/>
            <person name="Pangilinan J."/>
            <person name="Ruiz-duenas F.J."/>
            <person name="Barrasa J.M."/>
            <person name="Sanchez-Garcia M."/>
            <person name="Camarero S."/>
            <person name="Miyauchi S."/>
            <person name="Serrano A."/>
            <person name="Linde D."/>
            <person name="Babiker R."/>
            <person name="Drula E."/>
            <person name="Ayuso-Fernandez I."/>
            <person name="Pacheco R."/>
            <person name="Padilla G."/>
            <person name="Ferreira P."/>
            <person name="Barriuso J."/>
            <person name="Kellner H."/>
            <person name="Castanera R."/>
            <person name="Alfaro M."/>
            <person name="Ramirez L."/>
            <person name="Pisabarro A.G."/>
            <person name="Kuo A."/>
            <person name="Tritt A."/>
            <person name="Lipzen A."/>
            <person name="He G."/>
            <person name="Yan M."/>
            <person name="Ng V."/>
            <person name="Cullen D."/>
            <person name="Martin F."/>
            <person name="Rosso M.-N."/>
            <person name="Henrissat B."/>
            <person name="Hibbett D."/>
            <person name="Martinez A.T."/>
            <person name="Grigoriev I.V."/>
        </authorList>
    </citation>
    <scope>NUCLEOTIDE SEQUENCE</scope>
    <source>
        <strain evidence="2">AH 44721</strain>
    </source>
</reference>
<proteinExistence type="predicted"/>
<accession>A0A9P5P0S1</accession>
<protein>
    <submittedName>
        <fullName evidence="2">Uncharacterized protein</fullName>
    </submittedName>
</protein>
<feature type="non-terminal residue" evidence="2">
    <location>
        <position position="1"/>
    </location>
</feature>
<keyword evidence="3" id="KW-1185">Reference proteome</keyword>
<feature type="compositionally biased region" description="Polar residues" evidence="1">
    <location>
        <begin position="1"/>
        <end position="13"/>
    </location>
</feature>
<evidence type="ECO:0000313" key="3">
    <source>
        <dbReference type="Proteomes" id="UP000724874"/>
    </source>
</evidence>
<comment type="caution">
    <text evidence="2">The sequence shown here is derived from an EMBL/GenBank/DDBJ whole genome shotgun (WGS) entry which is preliminary data.</text>
</comment>